<reference evidence="3" key="1">
    <citation type="submission" date="2016-10" db="EMBL/GenBank/DDBJ databases">
        <authorList>
            <person name="Varghese N."/>
            <person name="Submissions S."/>
        </authorList>
    </citation>
    <scope>NUCLEOTIDE SEQUENCE [LARGE SCALE GENOMIC DNA]</scope>
    <source>
        <strain evidence="3">CGMCC 1.6494</strain>
    </source>
</reference>
<dbReference type="STRING" id="416873.SAMN04487951_12129"/>
<gene>
    <name evidence="2" type="ORF">SAMN04487951_12129</name>
</gene>
<feature type="region of interest" description="Disordered" evidence="1">
    <location>
        <begin position="275"/>
        <end position="298"/>
    </location>
</feature>
<dbReference type="AlphaFoldDB" id="A0A1H0IPM8"/>
<evidence type="ECO:0000313" key="2">
    <source>
        <dbReference type="EMBL" id="SDO33397.1"/>
    </source>
</evidence>
<sequence>MSRQLPVIPGRDPAFLPLADDRMYWPVQRAWAQVAVREGFQAVVGNPIERTIFQLWKSGVPGRNIVEHMGLPRRAVERDLNNKLIIHVNPRDLVRIRDWRQLPKRQRPPISAFIWSGDWDLRRGDLRYGSRYRFISDLVLNRNDLTQSDAFYRYKAYIDKGRPWSSHHLGIFLDSEERILAYLRVYLSFIDDMKRNGFDQDRGKDELGVVVSRCGRLIKINRGLHRLAMAQYLGLPTVPVKVKAVHREWWQKVTQNTHGAEALERVVEALQHCQPETESGPLDPEQTPENFMWPSRKS</sequence>
<evidence type="ECO:0000313" key="3">
    <source>
        <dbReference type="Proteomes" id="UP000199677"/>
    </source>
</evidence>
<dbReference type="Proteomes" id="UP000199677">
    <property type="component" value="Unassembled WGS sequence"/>
</dbReference>
<evidence type="ECO:0000256" key="1">
    <source>
        <dbReference type="SAM" id="MobiDB-lite"/>
    </source>
</evidence>
<keyword evidence="3" id="KW-1185">Reference proteome</keyword>
<protein>
    <submittedName>
        <fullName evidence="2">Uncharacterized protein</fullName>
    </submittedName>
</protein>
<dbReference type="OrthoDB" id="7348468at2"/>
<name>A0A1H0IPM8_9GAMM</name>
<proteinExistence type="predicted"/>
<dbReference type="EMBL" id="FNII01000021">
    <property type="protein sequence ID" value="SDO33397.1"/>
    <property type="molecule type" value="Genomic_DNA"/>
</dbReference>
<organism evidence="2 3">
    <name type="scientific">Vreelandella arcis</name>
    <dbReference type="NCBI Taxonomy" id="416873"/>
    <lineage>
        <taxon>Bacteria</taxon>
        <taxon>Pseudomonadati</taxon>
        <taxon>Pseudomonadota</taxon>
        <taxon>Gammaproteobacteria</taxon>
        <taxon>Oceanospirillales</taxon>
        <taxon>Halomonadaceae</taxon>
        <taxon>Vreelandella</taxon>
    </lineage>
</organism>
<dbReference type="RefSeq" id="WP_139172984.1">
    <property type="nucleotide sequence ID" value="NZ_FNII01000021.1"/>
</dbReference>
<accession>A0A1H0IPM8</accession>